<dbReference type="Proteomes" id="UP000078292">
    <property type="component" value="Unassembled WGS sequence"/>
</dbReference>
<proteinExistence type="predicted"/>
<dbReference type="InterPro" id="IPR041535">
    <property type="entry name" value="VbhA"/>
</dbReference>
<keyword evidence="3" id="KW-1185">Reference proteome</keyword>
<organism evidence="2 3">
    <name type="scientific">Enteractinococcus helveticum</name>
    <dbReference type="NCBI Taxonomy" id="1837282"/>
    <lineage>
        <taxon>Bacteria</taxon>
        <taxon>Bacillati</taxon>
        <taxon>Actinomycetota</taxon>
        <taxon>Actinomycetes</taxon>
        <taxon>Micrococcales</taxon>
        <taxon>Micrococcaceae</taxon>
    </lineage>
</organism>
<gene>
    <name evidence="2" type="ORF">A6F49_07170</name>
</gene>
<feature type="domain" description="Antitoxin VbhA" evidence="1">
    <location>
        <begin position="36"/>
        <end position="81"/>
    </location>
</feature>
<accession>A0A1B7M0Y3</accession>
<comment type="caution">
    <text evidence="2">The sequence shown here is derived from an EMBL/GenBank/DDBJ whole genome shotgun (WGS) entry which is preliminary data.</text>
</comment>
<dbReference type="OrthoDB" id="3194847at2"/>
<sequence>MLLDPDVSHSFRITALSETNEDEVVNSTQAITAAERARHIGQAIHNSNMEGMEASQQAILETYDYISGEINAETLVARVRALHGLER</sequence>
<dbReference type="AlphaFoldDB" id="A0A1B7M0Y3"/>
<dbReference type="InterPro" id="IPR043038">
    <property type="entry name" value="VbhA_sf"/>
</dbReference>
<evidence type="ECO:0000259" key="1">
    <source>
        <dbReference type="Pfam" id="PF18495"/>
    </source>
</evidence>
<reference evidence="2 3" key="1">
    <citation type="submission" date="2016-04" db="EMBL/GenBank/DDBJ databases">
        <title>First whole genome shotgun sequence of the bacterium Enteractinococcus sp. strain UASWS1574.</title>
        <authorList>
            <person name="Crovadore J."/>
            <person name="Chablais R."/>
            <person name="Lefort F."/>
        </authorList>
    </citation>
    <scope>NUCLEOTIDE SEQUENCE [LARGE SCALE GENOMIC DNA]</scope>
    <source>
        <strain evidence="2 3">UASWS1574</strain>
    </source>
</reference>
<name>A0A1B7M0Y3_9MICC</name>
<dbReference type="EMBL" id="LXEY01000014">
    <property type="protein sequence ID" value="OAV62076.1"/>
    <property type="molecule type" value="Genomic_DNA"/>
</dbReference>
<evidence type="ECO:0000313" key="2">
    <source>
        <dbReference type="EMBL" id="OAV62076.1"/>
    </source>
</evidence>
<protein>
    <recommendedName>
        <fullName evidence="1">Antitoxin VbhA domain-containing protein</fullName>
    </recommendedName>
</protein>
<dbReference type="Gene3D" id="1.10.8.1050">
    <property type="entry name" value="Antitoxin VbhA-like"/>
    <property type="match status" value="1"/>
</dbReference>
<dbReference type="Pfam" id="PF18495">
    <property type="entry name" value="VbhA"/>
    <property type="match status" value="1"/>
</dbReference>
<dbReference type="InterPro" id="IPR033788">
    <property type="entry name" value="VbhA-like"/>
</dbReference>
<dbReference type="RefSeq" id="WP_043057262.1">
    <property type="nucleotide sequence ID" value="NZ_LXEY01000014.1"/>
</dbReference>
<evidence type="ECO:0000313" key="3">
    <source>
        <dbReference type="Proteomes" id="UP000078292"/>
    </source>
</evidence>
<dbReference type="CDD" id="cd11586">
    <property type="entry name" value="VbhA_like"/>
    <property type="match status" value="1"/>
</dbReference>